<dbReference type="Gene3D" id="1.10.10.1100">
    <property type="entry name" value="BFD-like [2Fe-2S]-binding domain"/>
    <property type="match status" value="1"/>
</dbReference>
<gene>
    <name evidence="2" type="ORF">S01H1_06950</name>
</gene>
<dbReference type="InterPro" id="IPR052745">
    <property type="entry name" value="G3P_Oxidase/Oxidoreductase"/>
</dbReference>
<dbReference type="Pfam" id="PF04324">
    <property type="entry name" value="Fer2_BFD"/>
    <property type="match status" value="1"/>
</dbReference>
<proteinExistence type="predicted"/>
<name>X0U7H1_9ZZZZ</name>
<organism evidence="2">
    <name type="scientific">marine sediment metagenome</name>
    <dbReference type="NCBI Taxonomy" id="412755"/>
    <lineage>
        <taxon>unclassified sequences</taxon>
        <taxon>metagenomes</taxon>
        <taxon>ecological metagenomes</taxon>
    </lineage>
</organism>
<dbReference type="InterPro" id="IPR041854">
    <property type="entry name" value="BFD-like_2Fe2S-bd_dom_sf"/>
</dbReference>
<dbReference type="AlphaFoldDB" id="X0U7H1"/>
<reference evidence="2" key="1">
    <citation type="journal article" date="2014" name="Front. Microbiol.">
        <title>High frequency of phylogenetically diverse reductive dehalogenase-homologous genes in deep subseafloor sedimentary metagenomes.</title>
        <authorList>
            <person name="Kawai M."/>
            <person name="Futagami T."/>
            <person name="Toyoda A."/>
            <person name="Takaki Y."/>
            <person name="Nishi S."/>
            <person name="Hori S."/>
            <person name="Arai W."/>
            <person name="Tsubouchi T."/>
            <person name="Morono Y."/>
            <person name="Uchiyama I."/>
            <person name="Ito T."/>
            <person name="Fujiyama A."/>
            <person name="Inagaki F."/>
            <person name="Takami H."/>
        </authorList>
    </citation>
    <scope>NUCLEOTIDE SEQUENCE</scope>
    <source>
        <strain evidence="2">Expedition CK06-06</strain>
    </source>
</reference>
<accession>X0U7H1</accession>
<protein>
    <recommendedName>
        <fullName evidence="1">BFD-like [2Fe-2S]-binding domain-containing protein</fullName>
    </recommendedName>
</protein>
<evidence type="ECO:0000259" key="1">
    <source>
        <dbReference type="Pfam" id="PF04324"/>
    </source>
</evidence>
<feature type="non-terminal residue" evidence="2">
    <location>
        <position position="1"/>
    </location>
</feature>
<dbReference type="PANTHER" id="PTHR42720">
    <property type="entry name" value="GLYCEROL-3-PHOSPHATE DEHYDROGENASE"/>
    <property type="match status" value="1"/>
</dbReference>
<dbReference type="PANTHER" id="PTHR42720:SF1">
    <property type="entry name" value="GLYCEROL 3-PHOSPHATE OXIDASE"/>
    <property type="match status" value="1"/>
</dbReference>
<evidence type="ECO:0000313" key="2">
    <source>
        <dbReference type="EMBL" id="GAF84445.1"/>
    </source>
</evidence>
<dbReference type="CDD" id="cd19946">
    <property type="entry name" value="GlpA-like_Fer2_BFD-like"/>
    <property type="match status" value="1"/>
</dbReference>
<dbReference type="InterPro" id="IPR007419">
    <property type="entry name" value="BFD-like_2Fe2S-bd_dom"/>
</dbReference>
<feature type="domain" description="BFD-like [2Fe-2S]-binding" evidence="1">
    <location>
        <begin position="24"/>
        <end position="70"/>
    </location>
</feature>
<comment type="caution">
    <text evidence="2">The sequence shown here is derived from an EMBL/GenBank/DDBJ whole genome shotgun (WGS) entry which is preliminary data.</text>
</comment>
<sequence length="104" mass="11392">RFETAPTAKKQQMIDTDPKYGHVLCRCEQVTEAEILQSIRRGAHTMDSVKHLTRAGMGRCQGGFCAPFVLKQLANELGIPPTRVTKNGPGSHQIVKMTKAAMGN</sequence>
<dbReference type="EMBL" id="BARS01003585">
    <property type="protein sequence ID" value="GAF84445.1"/>
    <property type="molecule type" value="Genomic_DNA"/>
</dbReference>